<accession>A0A5C3L2G0</accession>
<evidence type="ECO:0000313" key="1">
    <source>
        <dbReference type="EMBL" id="TFK26888.1"/>
    </source>
</evidence>
<protein>
    <recommendedName>
        <fullName evidence="3">F-box domain-containing protein</fullName>
    </recommendedName>
</protein>
<proteinExistence type="predicted"/>
<sequence length="230" mass="26042">MGPTQSFPAGTTKRLPNKIYMLILQDLDPDDTAIHSLSLLPQFNRLANTFLYKSIKIDLSNMKGDILAHKLAFTLAEKPKLARIIKHLALCRGKDNMLYWHMLSTSPTKPLKTVLFGYTSLQLQYFEHLRQTTPYTMEAKFLPLILNSAKHLIQFELEYHTDHTAKAHGENVKQKGSVELELIAYSLGNLRGFPHLQAVPDILAPTLTMFSMVFISGVFDLPGFEKLDLS</sequence>
<evidence type="ECO:0008006" key="3">
    <source>
        <dbReference type="Google" id="ProtNLM"/>
    </source>
</evidence>
<keyword evidence="2" id="KW-1185">Reference proteome</keyword>
<name>A0A5C3L2G0_COPMA</name>
<evidence type="ECO:0000313" key="2">
    <source>
        <dbReference type="Proteomes" id="UP000307440"/>
    </source>
</evidence>
<gene>
    <name evidence="1" type="ORF">FA15DRAFT_702468</name>
</gene>
<reference evidence="1 2" key="1">
    <citation type="journal article" date="2019" name="Nat. Ecol. Evol.">
        <title>Megaphylogeny resolves global patterns of mushroom evolution.</title>
        <authorList>
            <person name="Varga T."/>
            <person name="Krizsan K."/>
            <person name="Foldi C."/>
            <person name="Dima B."/>
            <person name="Sanchez-Garcia M."/>
            <person name="Sanchez-Ramirez S."/>
            <person name="Szollosi G.J."/>
            <person name="Szarkandi J.G."/>
            <person name="Papp V."/>
            <person name="Albert L."/>
            <person name="Andreopoulos W."/>
            <person name="Angelini C."/>
            <person name="Antonin V."/>
            <person name="Barry K.W."/>
            <person name="Bougher N.L."/>
            <person name="Buchanan P."/>
            <person name="Buyck B."/>
            <person name="Bense V."/>
            <person name="Catcheside P."/>
            <person name="Chovatia M."/>
            <person name="Cooper J."/>
            <person name="Damon W."/>
            <person name="Desjardin D."/>
            <person name="Finy P."/>
            <person name="Geml J."/>
            <person name="Haridas S."/>
            <person name="Hughes K."/>
            <person name="Justo A."/>
            <person name="Karasinski D."/>
            <person name="Kautmanova I."/>
            <person name="Kiss B."/>
            <person name="Kocsube S."/>
            <person name="Kotiranta H."/>
            <person name="LaButti K.M."/>
            <person name="Lechner B.E."/>
            <person name="Liimatainen K."/>
            <person name="Lipzen A."/>
            <person name="Lukacs Z."/>
            <person name="Mihaltcheva S."/>
            <person name="Morgado L.N."/>
            <person name="Niskanen T."/>
            <person name="Noordeloos M.E."/>
            <person name="Ohm R.A."/>
            <person name="Ortiz-Santana B."/>
            <person name="Ovrebo C."/>
            <person name="Racz N."/>
            <person name="Riley R."/>
            <person name="Savchenko A."/>
            <person name="Shiryaev A."/>
            <person name="Soop K."/>
            <person name="Spirin V."/>
            <person name="Szebenyi C."/>
            <person name="Tomsovsky M."/>
            <person name="Tulloss R.E."/>
            <person name="Uehling J."/>
            <person name="Grigoriev I.V."/>
            <person name="Vagvolgyi C."/>
            <person name="Papp T."/>
            <person name="Martin F.M."/>
            <person name="Miettinen O."/>
            <person name="Hibbett D.S."/>
            <person name="Nagy L.G."/>
        </authorList>
    </citation>
    <scope>NUCLEOTIDE SEQUENCE [LARGE SCALE GENOMIC DNA]</scope>
    <source>
        <strain evidence="1 2">CBS 121175</strain>
    </source>
</reference>
<dbReference type="EMBL" id="ML210170">
    <property type="protein sequence ID" value="TFK26888.1"/>
    <property type="molecule type" value="Genomic_DNA"/>
</dbReference>
<dbReference type="Proteomes" id="UP000307440">
    <property type="component" value="Unassembled WGS sequence"/>
</dbReference>
<organism evidence="1 2">
    <name type="scientific">Coprinopsis marcescibilis</name>
    <name type="common">Agaric fungus</name>
    <name type="synonym">Psathyrella marcescibilis</name>
    <dbReference type="NCBI Taxonomy" id="230819"/>
    <lineage>
        <taxon>Eukaryota</taxon>
        <taxon>Fungi</taxon>
        <taxon>Dikarya</taxon>
        <taxon>Basidiomycota</taxon>
        <taxon>Agaricomycotina</taxon>
        <taxon>Agaricomycetes</taxon>
        <taxon>Agaricomycetidae</taxon>
        <taxon>Agaricales</taxon>
        <taxon>Agaricineae</taxon>
        <taxon>Psathyrellaceae</taxon>
        <taxon>Coprinopsis</taxon>
    </lineage>
</organism>
<dbReference type="AlphaFoldDB" id="A0A5C3L2G0"/>